<name>A0A9N9NX92_9GLOM</name>
<keyword evidence="2" id="KW-1185">Reference proteome</keyword>
<feature type="non-terminal residue" evidence="1">
    <location>
        <position position="43"/>
    </location>
</feature>
<dbReference type="AlphaFoldDB" id="A0A9N9NX92"/>
<comment type="caution">
    <text evidence="1">The sequence shown here is derived from an EMBL/GenBank/DDBJ whole genome shotgun (WGS) entry which is preliminary data.</text>
</comment>
<gene>
    <name evidence="1" type="ORF">DERYTH_LOCUS18814</name>
</gene>
<reference evidence="1" key="1">
    <citation type="submission" date="2021-06" db="EMBL/GenBank/DDBJ databases">
        <authorList>
            <person name="Kallberg Y."/>
            <person name="Tangrot J."/>
            <person name="Rosling A."/>
        </authorList>
    </citation>
    <scope>NUCLEOTIDE SEQUENCE</scope>
    <source>
        <strain evidence="1">MA453B</strain>
    </source>
</reference>
<accession>A0A9N9NX92</accession>
<protein>
    <submittedName>
        <fullName evidence="1">24209_t:CDS:1</fullName>
    </submittedName>
</protein>
<organism evidence="1 2">
    <name type="scientific">Dentiscutata erythropus</name>
    <dbReference type="NCBI Taxonomy" id="1348616"/>
    <lineage>
        <taxon>Eukaryota</taxon>
        <taxon>Fungi</taxon>
        <taxon>Fungi incertae sedis</taxon>
        <taxon>Mucoromycota</taxon>
        <taxon>Glomeromycotina</taxon>
        <taxon>Glomeromycetes</taxon>
        <taxon>Diversisporales</taxon>
        <taxon>Gigasporaceae</taxon>
        <taxon>Dentiscutata</taxon>
    </lineage>
</organism>
<sequence length="43" mass="4810">MKFDTKSIKLNTAKSIKSNTAKSIELDTSFNNHFHAKTEIVIG</sequence>
<evidence type="ECO:0000313" key="2">
    <source>
        <dbReference type="Proteomes" id="UP000789405"/>
    </source>
</evidence>
<dbReference type="Proteomes" id="UP000789405">
    <property type="component" value="Unassembled WGS sequence"/>
</dbReference>
<proteinExistence type="predicted"/>
<dbReference type="EMBL" id="CAJVPY010019661">
    <property type="protein sequence ID" value="CAG8772425.1"/>
    <property type="molecule type" value="Genomic_DNA"/>
</dbReference>
<evidence type="ECO:0000313" key="1">
    <source>
        <dbReference type="EMBL" id="CAG8772425.1"/>
    </source>
</evidence>